<dbReference type="EMBL" id="JBBNAW010000001">
    <property type="protein sequence ID" value="MEK2607735.1"/>
    <property type="molecule type" value="Genomic_DNA"/>
</dbReference>
<organism evidence="2 3">
    <name type="scientific">Pseudomonas shirazensis</name>
    <dbReference type="NCBI Taxonomy" id="2745494"/>
    <lineage>
        <taxon>Bacteria</taxon>
        <taxon>Pseudomonadati</taxon>
        <taxon>Pseudomonadota</taxon>
        <taxon>Gammaproteobacteria</taxon>
        <taxon>Pseudomonadales</taxon>
        <taxon>Pseudomonadaceae</taxon>
        <taxon>Pseudomonas</taxon>
    </lineage>
</organism>
<evidence type="ECO:0000313" key="2">
    <source>
        <dbReference type="EMBL" id="MEK2607735.1"/>
    </source>
</evidence>
<keyword evidence="1" id="KW-0812">Transmembrane</keyword>
<dbReference type="Proteomes" id="UP001386972">
    <property type="component" value="Unassembled WGS sequence"/>
</dbReference>
<comment type="caution">
    <text evidence="2">The sequence shown here is derived from an EMBL/GenBank/DDBJ whole genome shotgun (WGS) entry which is preliminary data.</text>
</comment>
<accession>A0ABU8ZV93</accession>
<sequence length="55" mass="5960">MAAIIYILLALWLIASWVTHVVICLKAASWGFLIAGAIFFPVAVVHGTGSWFGAW</sequence>
<gene>
    <name evidence="2" type="ORF">WLF18_01255</name>
</gene>
<reference evidence="2 3" key="1">
    <citation type="submission" date="2024-03" db="EMBL/GenBank/DDBJ databases">
        <title>Screening, Identification and Application of a Plant Lactobacillus Strain.</title>
        <authorList>
            <person name="Li Y.L."/>
        </authorList>
    </citation>
    <scope>NUCLEOTIDE SEQUENCE [LARGE SCALE GENOMIC DNA]</scope>
    <source>
        <strain evidence="2 3">JDB</strain>
    </source>
</reference>
<feature type="transmembrane region" description="Helical" evidence="1">
    <location>
        <begin position="6"/>
        <end position="25"/>
    </location>
</feature>
<dbReference type="RefSeq" id="WP_340609848.1">
    <property type="nucleotide sequence ID" value="NZ_JBBNAW010000001.1"/>
</dbReference>
<protein>
    <submittedName>
        <fullName evidence="2">Uncharacterized protein</fullName>
    </submittedName>
</protein>
<keyword evidence="3" id="KW-1185">Reference proteome</keyword>
<proteinExistence type="predicted"/>
<evidence type="ECO:0000256" key="1">
    <source>
        <dbReference type="SAM" id="Phobius"/>
    </source>
</evidence>
<keyword evidence="1" id="KW-1133">Transmembrane helix</keyword>
<feature type="transmembrane region" description="Helical" evidence="1">
    <location>
        <begin position="32"/>
        <end position="54"/>
    </location>
</feature>
<name>A0ABU8ZV93_9PSED</name>
<keyword evidence="1" id="KW-0472">Membrane</keyword>
<evidence type="ECO:0000313" key="3">
    <source>
        <dbReference type="Proteomes" id="UP001386972"/>
    </source>
</evidence>